<comment type="similarity">
    <text evidence="2 11">Belongs to the chorismate synthase family.</text>
</comment>
<dbReference type="CDD" id="cd07304">
    <property type="entry name" value="Chorismate_synthase"/>
    <property type="match status" value="1"/>
</dbReference>
<dbReference type="PANTHER" id="PTHR21085">
    <property type="entry name" value="CHORISMATE SYNTHASE"/>
    <property type="match status" value="1"/>
</dbReference>
<dbReference type="eggNOG" id="COG0082">
    <property type="taxonomic scope" value="Bacteria"/>
</dbReference>
<dbReference type="UniPathway" id="UPA00053">
    <property type="reaction ID" value="UER00090"/>
</dbReference>
<dbReference type="GO" id="GO:0008652">
    <property type="term" value="P:amino acid biosynthetic process"/>
    <property type="evidence" value="ECO:0007669"/>
    <property type="project" value="UniProtKB-KW"/>
</dbReference>
<accession>B6GBP2</accession>
<dbReference type="NCBIfam" id="NF003793">
    <property type="entry name" value="PRK05382.1"/>
    <property type="match status" value="1"/>
</dbReference>
<dbReference type="PANTHER" id="PTHR21085:SF0">
    <property type="entry name" value="CHORISMATE SYNTHASE"/>
    <property type="match status" value="1"/>
</dbReference>
<evidence type="ECO:0000256" key="10">
    <source>
        <dbReference type="ARBA" id="ARBA00023239"/>
    </source>
</evidence>
<comment type="caution">
    <text evidence="12">The sequence shown here is derived from an EMBL/GenBank/DDBJ whole genome shotgun (WGS) entry which is preliminary data.</text>
</comment>
<evidence type="ECO:0000256" key="2">
    <source>
        <dbReference type="ARBA" id="ARBA00008014"/>
    </source>
</evidence>
<dbReference type="Proteomes" id="UP000003560">
    <property type="component" value="Unassembled WGS sequence"/>
</dbReference>
<name>B6GBP2_9ACTN</name>
<dbReference type="GeneID" id="98003229"/>
<keyword evidence="9 11" id="KW-0057">Aromatic amino acid biosynthesis</keyword>
<reference evidence="12 13" key="1">
    <citation type="submission" date="2008-10" db="EMBL/GenBank/DDBJ databases">
        <title>Draft genome sequence of Collinsella stercoris (DSM 13279).</title>
        <authorList>
            <person name="Sudarsanam P."/>
            <person name="Ley R."/>
            <person name="Guruge J."/>
            <person name="Turnbaugh P.J."/>
            <person name="Mahowald M."/>
            <person name="Liep D."/>
            <person name="Gordon J."/>
        </authorList>
    </citation>
    <scope>NUCLEOTIDE SEQUENCE [LARGE SCALE GENOMIC DNA]</scope>
    <source>
        <strain evidence="12 13">DSM 13279</strain>
    </source>
</reference>
<feature type="binding site" evidence="11">
    <location>
        <position position="291"/>
    </location>
    <ligand>
        <name>FMN</name>
        <dbReference type="ChEBI" id="CHEBI:58210"/>
    </ligand>
</feature>
<dbReference type="GO" id="GO:0004107">
    <property type="term" value="F:chorismate synthase activity"/>
    <property type="evidence" value="ECO:0007669"/>
    <property type="project" value="UniProtKB-UniRule"/>
</dbReference>
<comment type="subunit">
    <text evidence="11">Homotetramer.</text>
</comment>
<evidence type="ECO:0000256" key="9">
    <source>
        <dbReference type="ARBA" id="ARBA00023141"/>
    </source>
</evidence>
<dbReference type="GO" id="GO:0009423">
    <property type="term" value="P:chorismate biosynthetic process"/>
    <property type="evidence" value="ECO:0007669"/>
    <property type="project" value="UniProtKB-UniRule"/>
</dbReference>
<evidence type="ECO:0000313" key="13">
    <source>
        <dbReference type="Proteomes" id="UP000003560"/>
    </source>
</evidence>
<feature type="binding site" evidence="11">
    <location>
        <position position="333"/>
    </location>
    <ligand>
        <name>FMN</name>
        <dbReference type="ChEBI" id="CHEBI:58210"/>
    </ligand>
</feature>
<dbReference type="HAMAP" id="MF_00300">
    <property type="entry name" value="Chorismate_synth"/>
    <property type="match status" value="1"/>
</dbReference>
<comment type="function">
    <text evidence="11">Catalyzes the anti-1,4-elimination of the C-3 phosphate and the C-6 proR hydrogen from 5-enolpyruvylshikimate-3-phosphate (EPSP) to yield chorismate, which is the branch point compound that serves as the starting substrate for the three terminal pathways of aromatic amino acid biosynthesis. This reaction introduces a second double bond into the aromatic ring system.</text>
</comment>
<feature type="binding site" evidence="11">
    <location>
        <begin position="306"/>
        <end position="310"/>
    </location>
    <ligand>
        <name>FMN</name>
        <dbReference type="ChEBI" id="CHEBI:58210"/>
    </ligand>
</feature>
<keyword evidence="8 11" id="KW-0521">NADP</keyword>
<dbReference type="STRING" id="445975.COLSTE_01505"/>
<reference evidence="12 13" key="2">
    <citation type="submission" date="2008-10" db="EMBL/GenBank/DDBJ databases">
        <authorList>
            <person name="Fulton L."/>
            <person name="Clifton S."/>
            <person name="Fulton B."/>
            <person name="Xu J."/>
            <person name="Minx P."/>
            <person name="Pepin K.H."/>
            <person name="Johnson M."/>
            <person name="Thiruvilangam P."/>
            <person name="Bhonagiri V."/>
            <person name="Nash W.E."/>
            <person name="Mardis E.R."/>
            <person name="Wilson R.K."/>
        </authorList>
    </citation>
    <scope>NUCLEOTIDE SEQUENCE [LARGE SCALE GENOMIC DNA]</scope>
    <source>
        <strain evidence="12 13">DSM 13279</strain>
    </source>
</reference>
<comment type="catalytic activity">
    <reaction evidence="11">
        <text>5-O-(1-carboxyvinyl)-3-phosphoshikimate = chorismate + phosphate</text>
        <dbReference type="Rhea" id="RHEA:21020"/>
        <dbReference type="ChEBI" id="CHEBI:29748"/>
        <dbReference type="ChEBI" id="CHEBI:43474"/>
        <dbReference type="ChEBI" id="CHEBI:57701"/>
        <dbReference type="EC" id="4.2.3.5"/>
    </reaction>
</comment>
<dbReference type="GO" id="GO:0010181">
    <property type="term" value="F:FMN binding"/>
    <property type="evidence" value="ECO:0007669"/>
    <property type="project" value="TreeGrafter"/>
</dbReference>
<sequence>MASVYGNALRLSIFGQSHSPAIGCSIDGLPAGIAVDLDCLQALLDRRAPGRSATSTARREADAPEFIAGITDGHTNGAPVAAIIRNGNTRSRDYDELRRKPRPGHADWPADVKYRGYQDVAGGGHFSGRLTAPLCVAGGIALQALEARGIRIAAHISSLGPEPICDTPLDPMKPNRVQLDAVLANPLPCVSASAAARMRACILDAKNDLDSVGGIVECVAYGVPAGLGDPMFDGIENRIAKIAFGIPAVKGVEFGAGMAAARLRGSQNNDPYRMDGDAVRPQTNHAGGILGGITTGMPVVWRMAVKPTPSIGRRQQSVDLEARSNAELVVHGRHDPCIVPRAVPVAEAACALALLDALLEDA</sequence>
<keyword evidence="7 11" id="KW-0274">FAD</keyword>
<dbReference type="InterPro" id="IPR020541">
    <property type="entry name" value="Chorismate_synthase_CS"/>
</dbReference>
<feature type="binding site" evidence="11">
    <location>
        <begin position="125"/>
        <end position="127"/>
    </location>
    <ligand>
        <name>FMN</name>
        <dbReference type="ChEBI" id="CHEBI:58210"/>
    </ligand>
</feature>
<dbReference type="PROSITE" id="PS00789">
    <property type="entry name" value="CHORISMATE_SYNTHASE_3"/>
    <property type="match status" value="1"/>
</dbReference>
<dbReference type="EC" id="4.2.3.5" evidence="3 11"/>
<comment type="caution">
    <text evidence="11">Lacks conserved residue(s) required for the propagation of feature annotation.</text>
</comment>
<proteinExistence type="inferred from homology"/>
<keyword evidence="6 11" id="KW-0288">FMN</keyword>
<dbReference type="SUPFAM" id="SSF103263">
    <property type="entry name" value="Chorismate synthase, AroC"/>
    <property type="match status" value="1"/>
</dbReference>
<evidence type="ECO:0000256" key="3">
    <source>
        <dbReference type="ARBA" id="ARBA00013036"/>
    </source>
</evidence>
<dbReference type="AlphaFoldDB" id="B6GBP2"/>
<dbReference type="Pfam" id="PF01264">
    <property type="entry name" value="Chorismate_synt"/>
    <property type="match status" value="1"/>
</dbReference>
<evidence type="ECO:0000256" key="7">
    <source>
        <dbReference type="ARBA" id="ARBA00022827"/>
    </source>
</evidence>
<dbReference type="InterPro" id="IPR000453">
    <property type="entry name" value="Chorismate_synth"/>
</dbReference>
<evidence type="ECO:0000256" key="1">
    <source>
        <dbReference type="ARBA" id="ARBA00005044"/>
    </source>
</evidence>
<dbReference type="NCBIfam" id="TIGR00033">
    <property type="entry name" value="aroC"/>
    <property type="match status" value="1"/>
</dbReference>
<dbReference type="InterPro" id="IPR035904">
    <property type="entry name" value="Chorismate_synth_AroC_sf"/>
</dbReference>
<evidence type="ECO:0000256" key="8">
    <source>
        <dbReference type="ARBA" id="ARBA00022857"/>
    </source>
</evidence>
<protein>
    <recommendedName>
        <fullName evidence="3 11">Chorismate synthase</fullName>
        <shortName evidence="11">CS</shortName>
        <ecNumber evidence="3 11">4.2.3.5</ecNumber>
    </recommendedName>
    <alternativeName>
        <fullName evidence="11">5-enolpyruvylshikimate-3-phosphate phospholyase</fullName>
    </alternativeName>
</protein>
<comment type="cofactor">
    <cofactor evidence="11">
        <name>FMNH2</name>
        <dbReference type="ChEBI" id="CHEBI:57618"/>
    </cofactor>
    <text evidence="11">Reduced FMN (FMNH(2)).</text>
</comment>
<keyword evidence="10 11" id="KW-0456">Lyase</keyword>
<dbReference type="GO" id="GO:0005829">
    <property type="term" value="C:cytosol"/>
    <property type="evidence" value="ECO:0007669"/>
    <property type="project" value="TreeGrafter"/>
</dbReference>
<evidence type="ECO:0000256" key="5">
    <source>
        <dbReference type="ARBA" id="ARBA00022630"/>
    </source>
</evidence>
<organism evidence="12 13">
    <name type="scientific">Collinsella stercoris DSM 13279</name>
    <dbReference type="NCBI Taxonomy" id="445975"/>
    <lineage>
        <taxon>Bacteria</taxon>
        <taxon>Bacillati</taxon>
        <taxon>Actinomycetota</taxon>
        <taxon>Coriobacteriia</taxon>
        <taxon>Coriobacteriales</taxon>
        <taxon>Coriobacteriaceae</taxon>
        <taxon>Collinsella</taxon>
    </lineage>
</organism>
<keyword evidence="4 11" id="KW-0028">Amino-acid biosynthesis</keyword>
<evidence type="ECO:0000256" key="4">
    <source>
        <dbReference type="ARBA" id="ARBA00022605"/>
    </source>
</evidence>
<dbReference type="Gene3D" id="3.60.150.10">
    <property type="entry name" value="Chorismate synthase AroC"/>
    <property type="match status" value="1"/>
</dbReference>
<feature type="binding site" evidence="11">
    <location>
        <position position="47"/>
    </location>
    <ligand>
        <name>NADP(+)</name>
        <dbReference type="ChEBI" id="CHEBI:58349"/>
    </ligand>
</feature>
<comment type="pathway">
    <text evidence="1 11">Metabolic intermediate biosynthesis; chorismate biosynthesis; chorismate from D-erythrose 4-phosphate and phosphoenolpyruvate: step 7/7.</text>
</comment>
<keyword evidence="13" id="KW-1185">Reference proteome</keyword>
<dbReference type="RefSeq" id="WP_006721145.1">
    <property type="nucleotide sequence ID" value="NZ_CP085935.1"/>
</dbReference>
<dbReference type="EMBL" id="ABXJ01000079">
    <property type="protein sequence ID" value="EEA90306.1"/>
    <property type="molecule type" value="Genomic_DNA"/>
</dbReference>
<evidence type="ECO:0000313" key="12">
    <source>
        <dbReference type="EMBL" id="EEA90306.1"/>
    </source>
</evidence>
<keyword evidence="5 11" id="KW-0285">Flavoprotein</keyword>
<gene>
    <name evidence="11 12" type="primary">aroC</name>
    <name evidence="12" type="ORF">COLSTE_01505</name>
</gene>
<dbReference type="GO" id="GO:0009073">
    <property type="term" value="P:aromatic amino acid family biosynthetic process"/>
    <property type="evidence" value="ECO:0007669"/>
    <property type="project" value="UniProtKB-KW"/>
</dbReference>
<dbReference type="OrthoDB" id="9771806at2"/>
<dbReference type="HOGENOM" id="CLU_034547_0_0_11"/>
<evidence type="ECO:0000256" key="6">
    <source>
        <dbReference type="ARBA" id="ARBA00022643"/>
    </source>
</evidence>
<dbReference type="PIRSF" id="PIRSF001456">
    <property type="entry name" value="Chorismate_synth"/>
    <property type="match status" value="1"/>
</dbReference>
<evidence type="ECO:0000256" key="11">
    <source>
        <dbReference type="HAMAP-Rule" id="MF_00300"/>
    </source>
</evidence>